<comment type="caution">
    <text evidence="1">The sequence shown here is derived from an EMBL/GenBank/DDBJ whole genome shotgun (WGS) entry which is preliminary data.</text>
</comment>
<evidence type="ECO:0000313" key="1">
    <source>
        <dbReference type="EMBL" id="PKY51911.1"/>
    </source>
</evidence>
<reference evidence="1 2" key="1">
    <citation type="submission" date="2015-10" db="EMBL/GenBank/DDBJ databases">
        <title>Genome analyses suggest a sexual origin of heterokaryosis in a supposedly ancient asexual fungus.</title>
        <authorList>
            <person name="Ropars J."/>
            <person name="Sedzielewska K."/>
            <person name="Noel J."/>
            <person name="Charron P."/>
            <person name="Farinelli L."/>
            <person name="Marton T."/>
            <person name="Kruger M."/>
            <person name="Pelin A."/>
            <person name="Brachmann A."/>
            <person name="Corradi N."/>
        </authorList>
    </citation>
    <scope>NUCLEOTIDE SEQUENCE [LARGE SCALE GENOMIC DNA]</scope>
    <source>
        <strain evidence="1 2">A4</strain>
    </source>
</reference>
<gene>
    <name evidence="1" type="ORF">RhiirA4_424860</name>
</gene>
<evidence type="ECO:0000313" key="2">
    <source>
        <dbReference type="Proteomes" id="UP000234323"/>
    </source>
</evidence>
<dbReference type="AlphaFoldDB" id="A0A2I1GZ80"/>
<name>A0A2I1GZ80_9GLOM</name>
<dbReference type="EMBL" id="LLXI01001102">
    <property type="protein sequence ID" value="PKY51911.1"/>
    <property type="molecule type" value="Genomic_DNA"/>
</dbReference>
<proteinExistence type="predicted"/>
<keyword evidence="2" id="KW-1185">Reference proteome</keyword>
<dbReference type="Proteomes" id="UP000234323">
    <property type="component" value="Unassembled WGS sequence"/>
</dbReference>
<protein>
    <recommendedName>
        <fullName evidence="3">F-box domain-containing protein</fullName>
    </recommendedName>
</protein>
<sequence length="112" mass="13398">MACSKVLLGNFPELTDDIIRYFQDDISTLHSCILVNKFWCQIAIPLLWKDPFSIKNPKNFHFIEIYLQKINEKDKTQLNRCGINNDEYIMKEKRAEYLAIEGYIEVQHNFYF</sequence>
<accession>A0A2I1GZ80</accession>
<evidence type="ECO:0008006" key="3">
    <source>
        <dbReference type="Google" id="ProtNLM"/>
    </source>
</evidence>
<organism evidence="1 2">
    <name type="scientific">Rhizophagus irregularis</name>
    <dbReference type="NCBI Taxonomy" id="588596"/>
    <lineage>
        <taxon>Eukaryota</taxon>
        <taxon>Fungi</taxon>
        <taxon>Fungi incertae sedis</taxon>
        <taxon>Mucoromycota</taxon>
        <taxon>Glomeromycotina</taxon>
        <taxon>Glomeromycetes</taxon>
        <taxon>Glomerales</taxon>
        <taxon>Glomeraceae</taxon>
        <taxon>Rhizophagus</taxon>
    </lineage>
</organism>
<dbReference type="VEuPathDB" id="FungiDB:RhiirA1_470246"/>